<organism evidence="6 7">
    <name type="scientific">Gordonia liuliyuniae</name>
    <dbReference type="NCBI Taxonomy" id="2911517"/>
    <lineage>
        <taxon>Bacteria</taxon>
        <taxon>Bacillati</taxon>
        <taxon>Actinomycetota</taxon>
        <taxon>Actinomycetes</taxon>
        <taxon>Mycobacteriales</taxon>
        <taxon>Gordoniaceae</taxon>
        <taxon>Gordonia</taxon>
    </lineage>
</organism>
<keyword evidence="2 4" id="KW-0238">DNA-binding</keyword>
<dbReference type="RefSeq" id="WP_236998569.1">
    <property type="nucleotide sequence ID" value="NZ_JAKKOR010000009.1"/>
</dbReference>
<keyword evidence="7" id="KW-1185">Reference proteome</keyword>
<keyword evidence="3" id="KW-0804">Transcription</keyword>
<dbReference type="Gene3D" id="1.10.357.10">
    <property type="entry name" value="Tetracycline Repressor, domain 2"/>
    <property type="match status" value="1"/>
</dbReference>
<keyword evidence="1" id="KW-0805">Transcription regulation</keyword>
<dbReference type="Pfam" id="PF00440">
    <property type="entry name" value="TetR_N"/>
    <property type="match status" value="1"/>
</dbReference>
<dbReference type="InterPro" id="IPR009057">
    <property type="entry name" value="Homeodomain-like_sf"/>
</dbReference>
<dbReference type="Proteomes" id="UP001200110">
    <property type="component" value="Unassembled WGS sequence"/>
</dbReference>
<comment type="caution">
    <text evidence="6">The sequence shown here is derived from an EMBL/GenBank/DDBJ whole genome shotgun (WGS) entry which is preliminary data.</text>
</comment>
<evidence type="ECO:0000259" key="5">
    <source>
        <dbReference type="PROSITE" id="PS50977"/>
    </source>
</evidence>
<feature type="domain" description="HTH tetR-type" evidence="5">
    <location>
        <begin position="15"/>
        <end position="75"/>
    </location>
</feature>
<dbReference type="InterPro" id="IPR050109">
    <property type="entry name" value="HTH-type_TetR-like_transc_reg"/>
</dbReference>
<accession>A0ABS9IUV4</accession>
<protein>
    <submittedName>
        <fullName evidence="6">TetR/AcrR family transcriptional regulator</fullName>
    </submittedName>
</protein>
<dbReference type="EMBL" id="JAKKOR010000009">
    <property type="protein sequence ID" value="MCF8589349.1"/>
    <property type="molecule type" value="Genomic_DNA"/>
</dbReference>
<evidence type="ECO:0000313" key="7">
    <source>
        <dbReference type="Proteomes" id="UP001200110"/>
    </source>
</evidence>
<gene>
    <name evidence="6" type="ORF">L5G33_12845</name>
</gene>
<dbReference type="PANTHER" id="PTHR30055:SF234">
    <property type="entry name" value="HTH-TYPE TRANSCRIPTIONAL REGULATOR BETI"/>
    <property type="match status" value="1"/>
</dbReference>
<evidence type="ECO:0000313" key="6">
    <source>
        <dbReference type="EMBL" id="MCF8589349.1"/>
    </source>
</evidence>
<evidence type="ECO:0000256" key="2">
    <source>
        <dbReference type="ARBA" id="ARBA00023125"/>
    </source>
</evidence>
<sequence>MSPNPPRVSRADRRARTVADLVATARAAFLADGYSATSLDAIAEAAGYSKGAVYSNFRDKPSLCHAVLADIHFEKMHEVQSLTPTSNEVDVEAFVAEFGDWLRRSLGDIEWTMLEFEYVALSRGNQSVRDGIIELRTEVRDAVAELLTRVLGGLLPTESGDDEFDLPTPTELADLVLSTGIGLSVQRAVDPSVSVEPAIDILTTAASLFTALGMDGPRATD</sequence>
<name>A0ABS9IUV4_9ACTN</name>
<feature type="DNA-binding region" description="H-T-H motif" evidence="4">
    <location>
        <begin position="38"/>
        <end position="57"/>
    </location>
</feature>
<proteinExistence type="predicted"/>
<evidence type="ECO:0000256" key="1">
    <source>
        <dbReference type="ARBA" id="ARBA00023015"/>
    </source>
</evidence>
<evidence type="ECO:0000256" key="4">
    <source>
        <dbReference type="PROSITE-ProRule" id="PRU00335"/>
    </source>
</evidence>
<dbReference type="SUPFAM" id="SSF46689">
    <property type="entry name" value="Homeodomain-like"/>
    <property type="match status" value="1"/>
</dbReference>
<dbReference type="PANTHER" id="PTHR30055">
    <property type="entry name" value="HTH-TYPE TRANSCRIPTIONAL REGULATOR RUTR"/>
    <property type="match status" value="1"/>
</dbReference>
<evidence type="ECO:0000256" key="3">
    <source>
        <dbReference type="ARBA" id="ARBA00023163"/>
    </source>
</evidence>
<dbReference type="InterPro" id="IPR001647">
    <property type="entry name" value="HTH_TetR"/>
</dbReference>
<dbReference type="PRINTS" id="PR00455">
    <property type="entry name" value="HTHTETR"/>
</dbReference>
<dbReference type="PROSITE" id="PS50977">
    <property type="entry name" value="HTH_TETR_2"/>
    <property type="match status" value="1"/>
</dbReference>
<reference evidence="6 7" key="1">
    <citation type="submission" date="2022-01" db="EMBL/GenBank/DDBJ databases">
        <authorList>
            <person name="Huang Y."/>
        </authorList>
    </citation>
    <scope>NUCLEOTIDE SEQUENCE [LARGE SCALE GENOMIC DNA]</scope>
    <source>
        <strain evidence="6 7">HY366</strain>
    </source>
</reference>